<dbReference type="EMBL" id="JBBNPS010000010">
    <property type="protein sequence ID" value="MEQ3353645.1"/>
    <property type="molecule type" value="Genomic_DNA"/>
</dbReference>
<feature type="transmembrane region" description="Helical" evidence="6">
    <location>
        <begin position="101"/>
        <end position="123"/>
    </location>
</feature>
<comment type="caution">
    <text evidence="7">The sequence shown here is derived from an EMBL/GenBank/DDBJ whole genome shotgun (WGS) entry which is preliminary data.</text>
</comment>
<name>A0ABV1J624_9FIRM</name>
<dbReference type="RefSeq" id="WP_349053912.1">
    <property type="nucleotide sequence ID" value="NZ_JBBNPS010000010.1"/>
</dbReference>
<feature type="transmembrane region" description="Helical" evidence="6">
    <location>
        <begin position="60"/>
        <end position="80"/>
    </location>
</feature>
<feature type="transmembrane region" description="Helical" evidence="6">
    <location>
        <begin position="180"/>
        <end position="200"/>
    </location>
</feature>
<evidence type="ECO:0000256" key="2">
    <source>
        <dbReference type="ARBA" id="ARBA00022692"/>
    </source>
</evidence>
<dbReference type="Proteomes" id="UP001481872">
    <property type="component" value="Unassembled WGS sequence"/>
</dbReference>
<protein>
    <submittedName>
        <fullName evidence="7">Formate/nitrite transporter family protein</fullName>
    </submittedName>
</protein>
<evidence type="ECO:0000256" key="3">
    <source>
        <dbReference type="ARBA" id="ARBA00022989"/>
    </source>
</evidence>
<accession>A0ABV1J624</accession>
<dbReference type="Gene3D" id="1.20.1080.10">
    <property type="entry name" value="Glycerol uptake facilitator protein"/>
    <property type="match status" value="1"/>
</dbReference>
<feature type="transmembrane region" description="Helical" evidence="6">
    <location>
        <begin position="220"/>
        <end position="246"/>
    </location>
</feature>
<comment type="similarity">
    <text evidence="5">Belongs to the FNT transporter (TC 1.A.16) family.</text>
</comment>
<dbReference type="PANTHER" id="PTHR30520:SF8">
    <property type="entry name" value="NITRITE TRANSPORTER NIRC"/>
    <property type="match status" value="1"/>
</dbReference>
<feature type="transmembrane region" description="Helical" evidence="6">
    <location>
        <begin position="147"/>
        <end position="168"/>
    </location>
</feature>
<keyword evidence="4 6" id="KW-0472">Membrane</keyword>
<dbReference type="InterPro" id="IPR024002">
    <property type="entry name" value="For/NO2_transpt_CS"/>
</dbReference>
<gene>
    <name evidence="7" type="ORF">AAA081_04925</name>
</gene>
<dbReference type="Pfam" id="PF01226">
    <property type="entry name" value="Form_Nir_trans"/>
    <property type="match status" value="1"/>
</dbReference>
<keyword evidence="2 6" id="KW-0812">Transmembrane</keyword>
<evidence type="ECO:0000256" key="1">
    <source>
        <dbReference type="ARBA" id="ARBA00004141"/>
    </source>
</evidence>
<comment type="subcellular location">
    <subcellularLocation>
        <location evidence="1">Membrane</location>
        <topology evidence="1">Multi-pass membrane protein</topology>
    </subcellularLocation>
</comment>
<proteinExistence type="inferred from homology"/>
<feature type="transmembrane region" description="Helical" evidence="6">
    <location>
        <begin position="26"/>
        <end position="48"/>
    </location>
</feature>
<dbReference type="PANTHER" id="PTHR30520">
    <property type="entry name" value="FORMATE TRANSPORTER-RELATED"/>
    <property type="match status" value="1"/>
</dbReference>
<keyword evidence="8" id="KW-1185">Reference proteome</keyword>
<dbReference type="InterPro" id="IPR023271">
    <property type="entry name" value="Aquaporin-like"/>
</dbReference>
<keyword evidence="3 6" id="KW-1133">Transmembrane helix</keyword>
<reference evidence="7 8" key="1">
    <citation type="submission" date="2024-04" db="EMBL/GenBank/DDBJ databases">
        <title>Human intestinal bacterial collection.</title>
        <authorList>
            <person name="Pauvert C."/>
            <person name="Hitch T.C.A."/>
            <person name="Clavel T."/>
        </authorList>
    </citation>
    <scope>NUCLEOTIDE SEQUENCE [LARGE SCALE GENOMIC DNA]</scope>
    <source>
        <strain evidence="7 8">CLA-SR-H026</strain>
    </source>
</reference>
<dbReference type="InterPro" id="IPR000292">
    <property type="entry name" value="For/NO2_transpt"/>
</dbReference>
<organism evidence="7 8">
    <name type="scientific">Aedoeadaptatus acetigenes</name>
    <dbReference type="NCBI Taxonomy" id="2981723"/>
    <lineage>
        <taxon>Bacteria</taxon>
        <taxon>Bacillati</taxon>
        <taxon>Bacillota</taxon>
        <taxon>Tissierellia</taxon>
        <taxon>Tissierellales</taxon>
        <taxon>Peptoniphilaceae</taxon>
        <taxon>Aedoeadaptatus</taxon>
    </lineage>
</organism>
<evidence type="ECO:0000313" key="8">
    <source>
        <dbReference type="Proteomes" id="UP001481872"/>
    </source>
</evidence>
<evidence type="ECO:0000256" key="6">
    <source>
        <dbReference type="SAM" id="Phobius"/>
    </source>
</evidence>
<dbReference type="PROSITE" id="PS01005">
    <property type="entry name" value="FORMATE_NITRITE_TP_1"/>
    <property type="match status" value="1"/>
</dbReference>
<evidence type="ECO:0000313" key="7">
    <source>
        <dbReference type="EMBL" id="MEQ3353645.1"/>
    </source>
</evidence>
<evidence type="ECO:0000256" key="5">
    <source>
        <dbReference type="ARBA" id="ARBA00049660"/>
    </source>
</evidence>
<evidence type="ECO:0000256" key="4">
    <source>
        <dbReference type="ARBA" id="ARBA00023136"/>
    </source>
</evidence>
<sequence>MFKNEVDRVSQAAADKVRFLNENPGGYFASSLMAGMYIGFGILLSFTIGSMGSMPLMKLFMGMSFACALSLVVMAGAELFTGNNMVMATGFLKKTVSAKEVLKLWLICYVGNWLGSILLAWIFSRTGLMTEAFCETVAKAAAAKVSIPFGALLLRATLCNMLVCLGVWCSIKMTSESGKLIMIFWIIVIFFTAGFEHSVANMTLLTLDFLAPHTAMTAGAYMYNLLTVTLGNILGGVFLVALPYVLMGKNE</sequence>